<accession>A0ABT2AKG9</accession>
<comment type="caution">
    <text evidence="2">The sequence shown here is derived from an EMBL/GenBank/DDBJ whole genome shotgun (WGS) entry which is preliminary data.</text>
</comment>
<dbReference type="Gene3D" id="2.60.120.10">
    <property type="entry name" value="Jelly Rolls"/>
    <property type="match status" value="1"/>
</dbReference>
<dbReference type="SUPFAM" id="SSF51182">
    <property type="entry name" value="RmlC-like cupins"/>
    <property type="match status" value="1"/>
</dbReference>
<dbReference type="RefSeq" id="WP_258827708.1">
    <property type="nucleotide sequence ID" value="NZ_JANUHA010000005.1"/>
</dbReference>
<evidence type="ECO:0000259" key="1">
    <source>
        <dbReference type="Pfam" id="PF07883"/>
    </source>
</evidence>
<dbReference type="EMBL" id="JANUHA010000005">
    <property type="protein sequence ID" value="MCS0596675.1"/>
    <property type="molecule type" value="Genomic_DNA"/>
</dbReference>
<evidence type="ECO:0000313" key="3">
    <source>
        <dbReference type="Proteomes" id="UP001206572"/>
    </source>
</evidence>
<dbReference type="PANTHER" id="PTHR36440:SF1">
    <property type="entry name" value="PUTATIVE (AFU_ORTHOLOGUE AFUA_8G07350)-RELATED"/>
    <property type="match status" value="1"/>
</dbReference>
<protein>
    <submittedName>
        <fullName evidence="2">Cupin domain-containing protein</fullName>
    </submittedName>
</protein>
<proteinExistence type="predicted"/>
<dbReference type="Proteomes" id="UP001206572">
    <property type="component" value="Unassembled WGS sequence"/>
</dbReference>
<gene>
    <name evidence="2" type="ORF">NX780_09950</name>
</gene>
<organism evidence="2 3">
    <name type="scientific">Massilia agri</name>
    <dbReference type="NCBI Taxonomy" id="1886785"/>
    <lineage>
        <taxon>Bacteria</taxon>
        <taxon>Pseudomonadati</taxon>
        <taxon>Pseudomonadota</taxon>
        <taxon>Betaproteobacteria</taxon>
        <taxon>Burkholderiales</taxon>
        <taxon>Oxalobacteraceae</taxon>
        <taxon>Telluria group</taxon>
        <taxon>Massilia</taxon>
    </lineage>
</organism>
<name>A0ABT2AKG9_9BURK</name>
<dbReference type="InterPro" id="IPR011051">
    <property type="entry name" value="RmlC_Cupin_sf"/>
</dbReference>
<dbReference type="InterPro" id="IPR053146">
    <property type="entry name" value="QDO-like"/>
</dbReference>
<dbReference type="PANTHER" id="PTHR36440">
    <property type="entry name" value="PUTATIVE (AFU_ORTHOLOGUE AFUA_8G07350)-RELATED"/>
    <property type="match status" value="1"/>
</dbReference>
<dbReference type="InterPro" id="IPR014710">
    <property type="entry name" value="RmlC-like_jellyroll"/>
</dbReference>
<dbReference type="Pfam" id="PF07883">
    <property type="entry name" value="Cupin_2"/>
    <property type="match status" value="1"/>
</dbReference>
<dbReference type="InterPro" id="IPR013096">
    <property type="entry name" value="Cupin_2"/>
</dbReference>
<sequence>MSHTPVITRSGEGALLDILGTRTRFLCSAEQTDNAWSLMEVTLPKHSGAPPHAHPWGEAYYVVAGEVGFLVDGKPQRLAAGDFLFAPANTEHAFEGLSEEPARVIIFDAPAHAGGFFREVDQHVKAMPDDLGKMLEIGARHGVRFSPPADAQGAPRP</sequence>
<evidence type="ECO:0000313" key="2">
    <source>
        <dbReference type="EMBL" id="MCS0596675.1"/>
    </source>
</evidence>
<feature type="domain" description="Cupin type-2" evidence="1">
    <location>
        <begin position="40"/>
        <end position="105"/>
    </location>
</feature>
<keyword evidence="3" id="KW-1185">Reference proteome</keyword>
<reference evidence="2 3" key="1">
    <citation type="submission" date="2022-08" db="EMBL/GenBank/DDBJ databases">
        <title>Reclassification of Massilia species as members of the genera Telluria, Duganella, Pseudoduganella, Mokoshia gen. nov. and Zemynaea gen. nov. using orthogonal and non-orthogonal genome-based approaches.</title>
        <authorList>
            <person name="Bowman J.P."/>
        </authorList>
    </citation>
    <scope>NUCLEOTIDE SEQUENCE [LARGE SCALE GENOMIC DNA]</scope>
    <source>
        <strain evidence="2 3">JCM 31661</strain>
    </source>
</reference>